<keyword evidence="2" id="KW-1133">Transmembrane helix</keyword>
<keyword evidence="2" id="KW-0472">Membrane</keyword>
<keyword evidence="4" id="KW-1185">Reference proteome</keyword>
<protein>
    <recommendedName>
        <fullName evidence="5">AtpZ/AtpI family protein</fullName>
    </recommendedName>
</protein>
<evidence type="ECO:0000256" key="2">
    <source>
        <dbReference type="SAM" id="Phobius"/>
    </source>
</evidence>
<dbReference type="EMBL" id="LLKB01000007">
    <property type="protein sequence ID" value="KQC84160.1"/>
    <property type="molecule type" value="Genomic_DNA"/>
</dbReference>
<reference evidence="3 4" key="1">
    <citation type="submission" date="2015-10" db="EMBL/GenBank/DDBJ databases">
        <title>Butyribacter intestini gen. nov., sp. nov., a butyric acid-producing bacterium of the family Lachnospiraceae isolated from the human faeces.</title>
        <authorList>
            <person name="Zou Y."/>
            <person name="Xue W."/>
            <person name="Luo G."/>
            <person name="Lv M."/>
        </authorList>
    </citation>
    <scope>NUCLEOTIDE SEQUENCE [LARGE SCALE GENOMIC DNA]</scope>
    <source>
        <strain evidence="3 4">TF01-11</strain>
    </source>
</reference>
<dbReference type="InterPro" id="IPR032820">
    <property type="entry name" value="ATPase_put"/>
</dbReference>
<dbReference type="AlphaFoldDB" id="A0AAW3JPM1"/>
<feature type="transmembrane region" description="Helical" evidence="2">
    <location>
        <begin position="42"/>
        <end position="65"/>
    </location>
</feature>
<sequence>MKEDSRKVLKSMMMVTQLGIVMMVPIFLCGALGVWLNRLTGIDIIFPILLVLGIGSGFRSVYMVTKSFYASDKKKENEKLQYMEDLKNYRNTHPDEDFSDVMEGKKKRYPEHKTRQNF</sequence>
<evidence type="ECO:0000256" key="1">
    <source>
        <dbReference type="SAM" id="MobiDB-lite"/>
    </source>
</evidence>
<proteinExistence type="predicted"/>
<dbReference type="Proteomes" id="UP000050833">
    <property type="component" value="Unassembled WGS sequence"/>
</dbReference>
<feature type="transmembrane region" description="Helical" evidence="2">
    <location>
        <begin position="12"/>
        <end position="36"/>
    </location>
</feature>
<evidence type="ECO:0008006" key="5">
    <source>
        <dbReference type="Google" id="ProtNLM"/>
    </source>
</evidence>
<comment type="caution">
    <text evidence="3">The sequence shown here is derived from an EMBL/GenBank/DDBJ whole genome shotgun (WGS) entry which is preliminary data.</text>
</comment>
<evidence type="ECO:0000313" key="3">
    <source>
        <dbReference type="EMBL" id="KQC84160.1"/>
    </source>
</evidence>
<feature type="region of interest" description="Disordered" evidence="1">
    <location>
        <begin position="88"/>
        <end position="118"/>
    </location>
</feature>
<dbReference type="Pfam" id="PF09527">
    <property type="entry name" value="ATPase_gene1"/>
    <property type="match status" value="1"/>
</dbReference>
<name>A0AAW3JPM1_9FIRM</name>
<dbReference type="RefSeq" id="WP_022013171.1">
    <property type="nucleotide sequence ID" value="NZ_DBGBRS010000187.1"/>
</dbReference>
<evidence type="ECO:0000313" key="4">
    <source>
        <dbReference type="Proteomes" id="UP000050833"/>
    </source>
</evidence>
<accession>A0AAW3JPM1</accession>
<organism evidence="3 4">
    <name type="scientific">Butyribacter intestini</name>
    <dbReference type="NCBI Taxonomy" id="1703332"/>
    <lineage>
        <taxon>Bacteria</taxon>
        <taxon>Bacillati</taxon>
        <taxon>Bacillota</taxon>
        <taxon>Clostridia</taxon>
        <taxon>Lachnospirales</taxon>
        <taxon>Lachnospiraceae</taxon>
        <taxon>Butyribacter</taxon>
    </lineage>
</organism>
<gene>
    <name evidence="3" type="ORF">APZ18_14765</name>
</gene>
<keyword evidence="2" id="KW-0812">Transmembrane</keyword>